<comment type="similarity">
    <text evidence="1">Belongs to the universal stress protein A family.</text>
</comment>
<dbReference type="EMBL" id="CP039247">
    <property type="protein sequence ID" value="QCB29434.1"/>
    <property type="molecule type" value="Genomic_DNA"/>
</dbReference>
<evidence type="ECO:0000259" key="2">
    <source>
        <dbReference type="Pfam" id="PF00582"/>
    </source>
</evidence>
<accession>A0A4P7QKB3</accession>
<sequence>MSKKSADIHRRDAVRILVSWTPGHSGPEALEYAAWLSQSSPVQVRVISTFIQPWHSTSLSKLGGKYKKWFKREAEACKEAVRKALDAADLDRAFWDKDFSVLVDGPSKPQLLTEAAHDFKADIILLGSKQAASKGTFLAGSTADALLHYSPIPLGLIPRSIKLSKHGVTRLNFAFTDENARTDDPSLLAAASLARRWDVPLRILAFSPASMVHAPLSEKDDVAASLTNEWREHSLALLDRAVDAIADRYSDVDVTTSIGSGSGWAGAVDSLKWKKGDLMVLGSNPMSPLERVFLGSTATELLPHLSVPMMVYPASHR</sequence>
<dbReference type="CDD" id="cd00293">
    <property type="entry name" value="USP-like"/>
    <property type="match status" value="2"/>
</dbReference>
<dbReference type="InterPro" id="IPR006016">
    <property type="entry name" value="UspA"/>
</dbReference>
<reference evidence="3 4" key="1">
    <citation type="submission" date="2019-04" db="EMBL/GenBank/DDBJ databases">
        <title>Corynebacterium endometrii sp. nov., isolated from the uterus of a cow with endometritis.</title>
        <authorList>
            <person name="Ballas P."/>
            <person name="Ruckert C."/>
            <person name="Wagener K."/>
            <person name="Drillich M."/>
            <person name="Kaempfer P."/>
            <person name="Busse H.-J."/>
            <person name="Ehling-Schulz M."/>
        </authorList>
    </citation>
    <scope>NUCLEOTIDE SEQUENCE [LARGE SCALE GENOMIC DNA]</scope>
    <source>
        <strain evidence="3 4">LMM-1653</strain>
    </source>
</reference>
<dbReference type="Gene3D" id="3.40.50.12370">
    <property type="match status" value="1"/>
</dbReference>
<dbReference type="RefSeq" id="WP_136142018.1">
    <property type="nucleotide sequence ID" value="NZ_CP039247.1"/>
</dbReference>
<dbReference type="AlphaFoldDB" id="A0A4P7QKB3"/>
<dbReference type="SUPFAM" id="SSF52402">
    <property type="entry name" value="Adenine nucleotide alpha hydrolases-like"/>
    <property type="match status" value="2"/>
</dbReference>
<evidence type="ECO:0000313" key="4">
    <source>
        <dbReference type="Proteomes" id="UP000296352"/>
    </source>
</evidence>
<dbReference type="Pfam" id="PF00582">
    <property type="entry name" value="Usp"/>
    <property type="match status" value="2"/>
</dbReference>
<protein>
    <submittedName>
        <fullName evidence="3">Universal stress protein family protein</fullName>
    </submittedName>
</protein>
<dbReference type="KEGG" id="cee:CENDO_10920"/>
<dbReference type="OrthoDB" id="5242641at2"/>
<evidence type="ECO:0000256" key="1">
    <source>
        <dbReference type="ARBA" id="ARBA00008791"/>
    </source>
</evidence>
<feature type="domain" description="UspA" evidence="2">
    <location>
        <begin position="187"/>
        <end position="313"/>
    </location>
</feature>
<dbReference type="PANTHER" id="PTHR46268">
    <property type="entry name" value="STRESS RESPONSE PROTEIN NHAX"/>
    <property type="match status" value="1"/>
</dbReference>
<dbReference type="Proteomes" id="UP000296352">
    <property type="component" value="Chromosome"/>
</dbReference>
<evidence type="ECO:0000313" key="3">
    <source>
        <dbReference type="EMBL" id="QCB29434.1"/>
    </source>
</evidence>
<organism evidence="3 4">
    <name type="scientific">Corynebacterium endometrii</name>
    <dbReference type="NCBI Taxonomy" id="2488819"/>
    <lineage>
        <taxon>Bacteria</taxon>
        <taxon>Bacillati</taxon>
        <taxon>Actinomycetota</taxon>
        <taxon>Actinomycetes</taxon>
        <taxon>Mycobacteriales</taxon>
        <taxon>Corynebacteriaceae</taxon>
        <taxon>Corynebacterium</taxon>
    </lineage>
</organism>
<gene>
    <name evidence="3" type="ORF">CENDO_10920</name>
</gene>
<dbReference type="PANTHER" id="PTHR46268:SF6">
    <property type="entry name" value="UNIVERSAL STRESS PROTEIN UP12"/>
    <property type="match status" value="1"/>
</dbReference>
<keyword evidence="4" id="KW-1185">Reference proteome</keyword>
<proteinExistence type="inferred from homology"/>
<feature type="domain" description="UspA" evidence="2">
    <location>
        <begin position="16"/>
        <end position="154"/>
    </location>
</feature>
<name>A0A4P7QKB3_9CORY</name>